<evidence type="ECO:0000313" key="15">
    <source>
        <dbReference type="EMBL" id="CCC67767.1"/>
    </source>
</evidence>
<dbReference type="PANTHER" id="PTHR10782:SF4">
    <property type="entry name" value="TONALLI, ISOFORM E"/>
    <property type="match status" value="1"/>
</dbReference>
<dbReference type="FunFam" id="3.30.40.10:FF:000247">
    <property type="entry name" value="Uncharacterized protein, isoform B"/>
    <property type="match status" value="1"/>
</dbReference>
<evidence type="ECO:0000259" key="13">
    <source>
        <dbReference type="PROSITE" id="PS51044"/>
    </source>
</evidence>
<dbReference type="EMBL" id="HE576752">
    <property type="protein sequence ID" value="CCC67767.1"/>
    <property type="molecule type" value="Genomic_DNA"/>
</dbReference>
<feature type="region of interest" description="Disordered" evidence="12">
    <location>
        <begin position="532"/>
        <end position="554"/>
    </location>
</feature>
<comment type="subcellular location">
    <subcellularLocation>
        <location evidence="1">Nucleus</location>
    </subcellularLocation>
</comment>
<comment type="similarity">
    <text evidence="3">Belongs to the PIAS family.</text>
</comment>
<dbReference type="Pfam" id="PF14324">
    <property type="entry name" value="PINIT"/>
    <property type="match status" value="1"/>
</dbReference>
<dbReference type="GO" id="GO:0008270">
    <property type="term" value="F:zinc ion binding"/>
    <property type="evidence" value="ECO:0007669"/>
    <property type="project" value="UniProtKB-KW"/>
</dbReference>
<keyword evidence="16" id="KW-1185">Reference proteome</keyword>
<comment type="pathway">
    <text evidence="2">Protein modification; protein sumoylation.</text>
</comment>
<protein>
    <recommendedName>
        <fullName evidence="10">E3 SUMO-protein transferase SIZ2</fullName>
    </recommendedName>
</protein>
<dbReference type="OMA" id="YCYIVEL"/>
<dbReference type="GeneID" id="96901246"/>
<organism evidence="15 16">
    <name type="scientific">Naumovozyma castellii</name>
    <name type="common">Yeast</name>
    <name type="synonym">Saccharomyces castellii</name>
    <dbReference type="NCBI Taxonomy" id="27288"/>
    <lineage>
        <taxon>Eukaryota</taxon>
        <taxon>Fungi</taxon>
        <taxon>Dikarya</taxon>
        <taxon>Ascomycota</taxon>
        <taxon>Saccharomycotina</taxon>
        <taxon>Saccharomycetes</taxon>
        <taxon>Saccharomycetales</taxon>
        <taxon>Saccharomycetaceae</taxon>
        <taxon>Naumovozyma</taxon>
    </lineage>
</organism>
<evidence type="ECO:0000256" key="1">
    <source>
        <dbReference type="ARBA" id="ARBA00004123"/>
    </source>
</evidence>
<keyword evidence="8" id="KW-0862">Zinc</keyword>
<evidence type="ECO:0000256" key="11">
    <source>
        <dbReference type="PROSITE-ProRule" id="PRU00452"/>
    </source>
</evidence>
<dbReference type="GO" id="GO:0007059">
    <property type="term" value="P:chromosome segregation"/>
    <property type="evidence" value="ECO:0007669"/>
    <property type="project" value="EnsemblFungi"/>
</dbReference>
<feature type="region of interest" description="Disordered" evidence="12">
    <location>
        <begin position="398"/>
        <end position="461"/>
    </location>
</feature>
<dbReference type="FunCoup" id="G0V8G9">
    <property type="interactions" value="167"/>
</dbReference>
<feature type="domain" description="SP-RING-type" evidence="13">
    <location>
        <begin position="299"/>
        <end position="384"/>
    </location>
</feature>
<reference key="2">
    <citation type="submission" date="2011-08" db="EMBL/GenBank/DDBJ databases">
        <title>Genome sequence of Naumovozyma castellii.</title>
        <authorList>
            <person name="Gordon J.L."/>
            <person name="Armisen D."/>
            <person name="Proux-Wera E."/>
            <person name="OhEigeartaigh S.S."/>
            <person name="Byrne K.P."/>
            <person name="Wolfe K.H."/>
        </authorList>
    </citation>
    <scope>NUCLEOTIDE SEQUENCE</scope>
    <source>
        <strain>Type strain:CBS 4309</strain>
    </source>
</reference>
<dbReference type="GO" id="GO:0005940">
    <property type="term" value="C:septin ring"/>
    <property type="evidence" value="ECO:0007669"/>
    <property type="project" value="EnsemblFungi"/>
</dbReference>
<dbReference type="GO" id="GO:1990683">
    <property type="term" value="P:DNA double-strand break attachment to nuclear envelope"/>
    <property type="evidence" value="ECO:0007669"/>
    <property type="project" value="EnsemblFungi"/>
</dbReference>
<dbReference type="GO" id="GO:0003690">
    <property type="term" value="F:double-stranded DNA binding"/>
    <property type="evidence" value="ECO:0007669"/>
    <property type="project" value="EnsemblFungi"/>
</dbReference>
<evidence type="ECO:0000313" key="16">
    <source>
        <dbReference type="Proteomes" id="UP000001640"/>
    </source>
</evidence>
<feature type="compositionally biased region" description="Basic and acidic residues" evidence="12">
    <location>
        <begin position="415"/>
        <end position="438"/>
    </location>
</feature>
<dbReference type="eggNOG" id="KOG2169">
    <property type="taxonomic scope" value="Eukaryota"/>
</dbReference>
<dbReference type="Pfam" id="PF02891">
    <property type="entry name" value="zf-MIZ"/>
    <property type="match status" value="1"/>
</dbReference>
<dbReference type="OrthoDB" id="28127at2759"/>
<dbReference type="KEGG" id="ncs:NCAS_0A12090"/>
<dbReference type="HOGENOM" id="CLU_014307_0_0_1"/>
<dbReference type="GO" id="GO:0000785">
    <property type="term" value="C:chromatin"/>
    <property type="evidence" value="ECO:0007669"/>
    <property type="project" value="EnsemblFungi"/>
</dbReference>
<dbReference type="AlphaFoldDB" id="G0V8G9"/>
<dbReference type="InParanoid" id="G0V8G9"/>
<feature type="compositionally biased region" description="Polar residues" evidence="12">
    <location>
        <begin position="532"/>
        <end position="542"/>
    </location>
</feature>
<evidence type="ECO:0000256" key="12">
    <source>
        <dbReference type="SAM" id="MobiDB-lite"/>
    </source>
</evidence>
<proteinExistence type="inferred from homology"/>
<dbReference type="InterPro" id="IPR038654">
    <property type="entry name" value="PINIT_sf"/>
</dbReference>
<evidence type="ECO:0000256" key="7">
    <source>
        <dbReference type="ARBA" id="ARBA00022786"/>
    </source>
</evidence>
<dbReference type="GO" id="GO:0005634">
    <property type="term" value="C:nucleus"/>
    <property type="evidence" value="ECO:0007669"/>
    <property type="project" value="UniProtKB-SubCell"/>
</dbReference>
<feature type="domain" description="PINIT" evidence="14">
    <location>
        <begin position="116"/>
        <end position="267"/>
    </location>
</feature>
<dbReference type="SUPFAM" id="SSF57850">
    <property type="entry name" value="RING/U-box"/>
    <property type="match status" value="1"/>
</dbReference>
<dbReference type="RefSeq" id="XP_003674148.1">
    <property type="nucleotide sequence ID" value="XM_003674100.1"/>
</dbReference>
<dbReference type="PANTHER" id="PTHR10782">
    <property type="entry name" value="ZINC FINGER MIZ DOMAIN-CONTAINING PROTEIN"/>
    <property type="match status" value="1"/>
</dbReference>
<keyword evidence="9" id="KW-0539">Nucleus</keyword>
<evidence type="ECO:0000256" key="8">
    <source>
        <dbReference type="ARBA" id="ARBA00022833"/>
    </source>
</evidence>
<dbReference type="Gene3D" id="2.60.120.780">
    <property type="entry name" value="PINIT domain"/>
    <property type="match status" value="1"/>
</dbReference>
<evidence type="ECO:0000256" key="9">
    <source>
        <dbReference type="ARBA" id="ARBA00023242"/>
    </source>
</evidence>
<accession>G0V8G9</accession>
<keyword evidence="7" id="KW-0833">Ubl conjugation pathway</keyword>
<dbReference type="GO" id="GO:0016925">
    <property type="term" value="P:protein sumoylation"/>
    <property type="evidence" value="ECO:0007669"/>
    <property type="project" value="UniProtKB-UniPathway"/>
</dbReference>
<dbReference type="Gene3D" id="3.30.40.10">
    <property type="entry name" value="Zinc/RING finger domain, C3HC4 (zinc finger)"/>
    <property type="match status" value="1"/>
</dbReference>
<reference evidence="15 16" key="1">
    <citation type="journal article" date="2011" name="Proc. Natl. Acad. Sci. U.S.A.">
        <title>Evolutionary erosion of yeast sex chromosomes by mating-type switching accidents.</title>
        <authorList>
            <person name="Gordon J.L."/>
            <person name="Armisen D."/>
            <person name="Proux-Wera E."/>
            <person name="Oheigeartaigh S.S."/>
            <person name="Byrne K.P."/>
            <person name="Wolfe K.H."/>
        </authorList>
    </citation>
    <scope>NUCLEOTIDE SEQUENCE [LARGE SCALE GENOMIC DNA]</scope>
    <source>
        <strain evidence="16">ATCC 76901 / BCRC 22586 / CBS 4309 / NBRC 1992 / NRRL Y-12630</strain>
    </source>
</reference>
<evidence type="ECO:0000256" key="6">
    <source>
        <dbReference type="ARBA" id="ARBA00022771"/>
    </source>
</evidence>
<dbReference type="InterPro" id="IPR004181">
    <property type="entry name" value="Znf_MIZ"/>
</dbReference>
<dbReference type="PROSITE" id="PS51044">
    <property type="entry name" value="ZF_SP_RING"/>
    <property type="match status" value="1"/>
</dbReference>
<dbReference type="Proteomes" id="UP000001640">
    <property type="component" value="Chromosome 1"/>
</dbReference>
<evidence type="ECO:0000256" key="5">
    <source>
        <dbReference type="ARBA" id="ARBA00022723"/>
    </source>
</evidence>
<keyword evidence="4" id="KW-0808">Transferase</keyword>
<keyword evidence="5" id="KW-0479">Metal-binding</keyword>
<evidence type="ECO:0000256" key="10">
    <source>
        <dbReference type="ARBA" id="ARBA00083459"/>
    </source>
</evidence>
<dbReference type="GO" id="GO:0061665">
    <property type="term" value="F:SUMO ligase activity"/>
    <property type="evidence" value="ECO:0007669"/>
    <property type="project" value="TreeGrafter"/>
</dbReference>
<evidence type="ECO:0000256" key="3">
    <source>
        <dbReference type="ARBA" id="ARBA00005383"/>
    </source>
</evidence>
<dbReference type="UniPathway" id="UPA00886"/>
<sequence length="711" mass="80049">MNSEALTLNNVRLEIETAVTQMELLKVPELKSVCKSVGITIGKSMRKAAVQDILRTFINNAITGSDIDKWRPQAIIIMIAYIKRSLPVPNYKQVHRQLELGKTFEEISASSPTSLSTSTYSAKPAVDTMHFKECPFYKLKKLIPETAQPIRVTNQRGIAMAKFYLHADDWNLLKRNGKYKLYLFSGMHNPLGSRGNEPIQFPLRNEIRFNNIQVKDNVRGLKNKIGTAKPADLTPYIKPVNQQNILQLIYAFTEQEYRMYCYIVELVDPEELLKQVLHQPKILKQATLHYIANELNADEDADIITTSITMSLQCPISYTRMKYPAKSIMCKHIQCFDALWFIHSQLQVPTWQCPICQVRITLKDLAISEFVDNILKTCDERVEQVELDRDGNWVACKVEDDNNDNDRTSNSSQSDVKDEHPDKVIPKENVQKHSDNKSNEQVIISLDSDDDSEIREQNDRETVDQLTSIRVTNPFLDNNVARKTLDPSVNEAVATPTKPHPRAEDSINFIEPFKENVPNLLGRTPLNTKVVGSNEVSDPSSHISREERNTRFPSTTSTVIITAPSQKHKEPTETLLSNGGNTTNIIKDSNGDFRFFEENRNSSSTDTTDNVGHSLVLPPLPSLPRIAVKPNLPESTSVVSRMPSVSKPIISPFIPRRQFSNAGSADAILPQKRQLSMSSTTSTAGSLPPTFPFNHLHDTTGYVSPSGPLEE</sequence>
<feature type="compositionally biased region" description="Basic and acidic residues" evidence="12">
    <location>
        <begin position="398"/>
        <end position="407"/>
    </location>
</feature>
<name>G0V8G9_NAUCA</name>
<dbReference type="STRING" id="1064592.G0V8G9"/>
<dbReference type="GO" id="GO:0031397">
    <property type="term" value="P:negative regulation of protein ubiquitination"/>
    <property type="evidence" value="ECO:0007669"/>
    <property type="project" value="EnsemblFungi"/>
</dbReference>
<evidence type="ECO:0000259" key="14">
    <source>
        <dbReference type="PROSITE" id="PS51466"/>
    </source>
</evidence>
<dbReference type="InterPro" id="IPR013083">
    <property type="entry name" value="Znf_RING/FYVE/PHD"/>
</dbReference>
<dbReference type="PROSITE" id="PS51466">
    <property type="entry name" value="PINIT"/>
    <property type="match status" value="1"/>
</dbReference>
<evidence type="ECO:0000256" key="2">
    <source>
        <dbReference type="ARBA" id="ARBA00004718"/>
    </source>
</evidence>
<evidence type="ECO:0000256" key="4">
    <source>
        <dbReference type="ARBA" id="ARBA00022679"/>
    </source>
</evidence>
<dbReference type="InterPro" id="IPR023321">
    <property type="entry name" value="PINIT"/>
</dbReference>
<keyword evidence="6 11" id="KW-0863">Zinc-finger</keyword>
<gene>
    <name evidence="15" type="primary">NCAS0A12090</name>
    <name evidence="15" type="ordered locus">NCAS_0A12090</name>
</gene>